<evidence type="ECO:0000259" key="1">
    <source>
        <dbReference type="Pfam" id="PF08241"/>
    </source>
</evidence>
<protein>
    <recommendedName>
        <fullName evidence="1">Methyltransferase type 11 domain-containing protein</fullName>
    </recommendedName>
</protein>
<accession>A0A1F5IB88</accession>
<name>A0A1F5IB88_9BACT</name>
<dbReference type="CDD" id="cd02440">
    <property type="entry name" value="AdoMet_MTases"/>
    <property type="match status" value="1"/>
</dbReference>
<reference evidence="2 3" key="1">
    <citation type="journal article" date="2016" name="Nat. Commun.">
        <title>Thousands of microbial genomes shed light on interconnected biogeochemical processes in an aquifer system.</title>
        <authorList>
            <person name="Anantharaman K."/>
            <person name="Brown C.T."/>
            <person name="Hug L.A."/>
            <person name="Sharon I."/>
            <person name="Castelle C.J."/>
            <person name="Probst A.J."/>
            <person name="Thomas B.C."/>
            <person name="Singh A."/>
            <person name="Wilkins M.J."/>
            <person name="Karaoz U."/>
            <person name="Brodie E.L."/>
            <person name="Williams K.H."/>
            <person name="Hubbard S.S."/>
            <person name="Banfield J.F."/>
        </authorList>
    </citation>
    <scope>NUCLEOTIDE SEQUENCE [LARGE SCALE GENOMIC DNA]</scope>
</reference>
<dbReference type="Pfam" id="PF08241">
    <property type="entry name" value="Methyltransf_11"/>
    <property type="match status" value="1"/>
</dbReference>
<dbReference type="GO" id="GO:0008757">
    <property type="term" value="F:S-adenosylmethionine-dependent methyltransferase activity"/>
    <property type="evidence" value="ECO:0007669"/>
    <property type="project" value="InterPro"/>
</dbReference>
<dbReference type="AlphaFoldDB" id="A0A1F5IB88"/>
<proteinExistence type="predicted"/>
<evidence type="ECO:0000313" key="3">
    <source>
        <dbReference type="Proteomes" id="UP000177300"/>
    </source>
</evidence>
<comment type="caution">
    <text evidence="2">The sequence shown here is derived from an EMBL/GenBank/DDBJ whole genome shotgun (WGS) entry which is preliminary data.</text>
</comment>
<organism evidence="2 3">
    <name type="scientific">Candidatus Curtissbacteria bacterium RIFCSPLOWO2_12_FULL_38_9</name>
    <dbReference type="NCBI Taxonomy" id="1797735"/>
    <lineage>
        <taxon>Bacteria</taxon>
        <taxon>Candidatus Curtissiibacteriota</taxon>
    </lineage>
</organism>
<evidence type="ECO:0000313" key="2">
    <source>
        <dbReference type="EMBL" id="OGE13632.1"/>
    </source>
</evidence>
<sequence length="234" mass="26875">MDFLSNYQKKIWQSSASLNNNILISYVKPAKTARILDIGFFRGILVVERFKNIKNPHIHAVDIDDEAISSAKKLGIKTKKINIEKGFPYKSNFFDIVSANQIIEHLVDVDLFMEEIYRVLKPNGYLLLSTENLSSWHNLFALLMGWQAFSQHISHLKNIGNPLRIWGNSIGEDIHRQIFTPRGLMELTKIHRLKIEKSFGAGYYPFWGSLSKIFSKIDPTHCAFIGLKARKIAK</sequence>
<dbReference type="SUPFAM" id="SSF53335">
    <property type="entry name" value="S-adenosyl-L-methionine-dependent methyltransferases"/>
    <property type="match status" value="1"/>
</dbReference>
<dbReference type="InterPro" id="IPR013216">
    <property type="entry name" value="Methyltransf_11"/>
</dbReference>
<dbReference type="EMBL" id="MFBY01000027">
    <property type="protein sequence ID" value="OGE13632.1"/>
    <property type="molecule type" value="Genomic_DNA"/>
</dbReference>
<dbReference type="Gene3D" id="3.40.50.150">
    <property type="entry name" value="Vaccinia Virus protein VP39"/>
    <property type="match status" value="1"/>
</dbReference>
<gene>
    <name evidence="2" type="ORF">A3G14_04600</name>
</gene>
<dbReference type="Proteomes" id="UP000177300">
    <property type="component" value="Unassembled WGS sequence"/>
</dbReference>
<dbReference type="InterPro" id="IPR029063">
    <property type="entry name" value="SAM-dependent_MTases_sf"/>
</dbReference>
<feature type="domain" description="Methyltransferase type 11" evidence="1">
    <location>
        <begin position="36"/>
        <end position="127"/>
    </location>
</feature>